<gene>
    <name evidence="1" type="ORF">GCM10009754_52840</name>
</gene>
<reference evidence="1 2" key="1">
    <citation type="journal article" date="2019" name="Int. J. Syst. Evol. Microbiol.">
        <title>The Global Catalogue of Microorganisms (GCM) 10K type strain sequencing project: providing services to taxonomists for standard genome sequencing and annotation.</title>
        <authorList>
            <consortium name="The Broad Institute Genomics Platform"/>
            <consortium name="The Broad Institute Genome Sequencing Center for Infectious Disease"/>
            <person name="Wu L."/>
            <person name="Ma J."/>
        </authorList>
    </citation>
    <scope>NUCLEOTIDE SEQUENCE [LARGE SCALE GENOMIC DNA]</scope>
    <source>
        <strain evidence="1 2">JCM 14545</strain>
    </source>
</reference>
<accession>A0ABN2RMQ2</accession>
<protein>
    <submittedName>
        <fullName evidence="1">Uncharacterized protein</fullName>
    </submittedName>
</protein>
<evidence type="ECO:0000313" key="2">
    <source>
        <dbReference type="Proteomes" id="UP001501116"/>
    </source>
</evidence>
<dbReference type="RefSeq" id="WP_344424323.1">
    <property type="nucleotide sequence ID" value="NZ_BAAANN010000022.1"/>
</dbReference>
<evidence type="ECO:0000313" key="1">
    <source>
        <dbReference type="EMBL" id="GAA1971849.1"/>
    </source>
</evidence>
<keyword evidence="2" id="KW-1185">Reference proteome</keyword>
<proteinExistence type="predicted"/>
<sequence length="275" mass="30479">MTGLFPEYQETSITEPLRQGDVLEATAPGASFWERHLLVLTADCDLARGKHRGRVTCVPLLTAPEYLLEMKVPVLRERAQSKFVAELRKVLPPEAPNISDERLKLWPCEAEPAEIISALGLDGKAAGATKAALESIRLVSNETLSLDEAIDALIESQATAPNAPKRQTIVNKVLDALRSPYSSPPGDALFLSSIAPENTFGYFAYLRHLEQIEESDIAIGPSRTATSYRRIARLRDRYTHALVQQFALVFMSIGLPPAYEEMRALHSEFMGENYL</sequence>
<organism evidence="1 2">
    <name type="scientific">Amycolatopsis minnesotensis</name>
    <dbReference type="NCBI Taxonomy" id="337894"/>
    <lineage>
        <taxon>Bacteria</taxon>
        <taxon>Bacillati</taxon>
        <taxon>Actinomycetota</taxon>
        <taxon>Actinomycetes</taxon>
        <taxon>Pseudonocardiales</taxon>
        <taxon>Pseudonocardiaceae</taxon>
        <taxon>Amycolatopsis</taxon>
    </lineage>
</organism>
<comment type="caution">
    <text evidence="1">The sequence shown here is derived from an EMBL/GenBank/DDBJ whole genome shotgun (WGS) entry which is preliminary data.</text>
</comment>
<name>A0ABN2RMQ2_9PSEU</name>
<dbReference type="EMBL" id="BAAANN010000022">
    <property type="protein sequence ID" value="GAA1971849.1"/>
    <property type="molecule type" value="Genomic_DNA"/>
</dbReference>
<dbReference type="Proteomes" id="UP001501116">
    <property type="component" value="Unassembled WGS sequence"/>
</dbReference>